<organism evidence="4 5">
    <name type="scientific">Candidatus Neomicrothrix parvicella RN1</name>
    <dbReference type="NCBI Taxonomy" id="1229780"/>
    <lineage>
        <taxon>Bacteria</taxon>
        <taxon>Bacillati</taxon>
        <taxon>Actinomycetota</taxon>
        <taxon>Acidimicrobiia</taxon>
        <taxon>Acidimicrobiales</taxon>
        <taxon>Microthrixaceae</taxon>
        <taxon>Candidatus Neomicrothrix</taxon>
    </lineage>
</organism>
<name>R4YZ12_9ACTN</name>
<dbReference type="Pfam" id="PF07287">
    <property type="entry name" value="AtuA"/>
    <property type="match status" value="1"/>
</dbReference>
<evidence type="ECO:0000256" key="1">
    <source>
        <dbReference type="SAM" id="MobiDB-lite"/>
    </source>
</evidence>
<proteinExistence type="predicted"/>
<dbReference type="Pfam" id="PF23544">
    <property type="entry name" value="AtuA_ferredoxin"/>
    <property type="match status" value="1"/>
</dbReference>
<dbReference type="HOGENOM" id="CLU_012617_2_1_11"/>
<sequence>MATPGSTEPVRIANCSGFYGDRLDGAREMVDGGDIDVLTGDWLAELTMYVLSRTKARRADGGYARTFVAQMHQVLTTCLDRGIKVVSNAGGLDPHGCAEAVREAARAAGREVSVAVVDGDDLIDRLEVLTAAGHSLSNIDTGEPLGDVVDRVVTANAYLGCWGIVEALDAGADVVVTGRVTDAAVVMGPAAWHHGWARDDWDALAGAVAAGHVIECGAQATGGNYSFFTELPGMAEGLLPGFPWAEIAADGSSVIGKHDGTAGGVTVGTVTSQLVYEIGGPVYANPDVMSRFDTTVVTQEGPDRVRLSGTVGLPAPPTAKVAINYHGGYRNSMAVGLCGLDIEAKAELVTNQLWATVPGGRDAFDDTETRLVRTDSPDATGNEAATAWLRVTVWDDEEKQAGRSFSGAATQLALSSIPGFYASTPPGSASAFGVYWPALIPASLVSQRVTLGDRTWEVPMPGATSPEVGVAGDGPASAPQPVSDAGPAMTQPASDGAAAGSDRSPRIAPPDLASLIGARSGDKGGSANVGLFARSDEAWSWLREWLTTDRLRTLAPAETDGLAVHRYEFDNLLAVNFVIVGLLGRGVAQNSRQDTQAKSLGEFVRSRIIHEATMGQEQS</sequence>
<dbReference type="EMBL" id="CANL01000022">
    <property type="protein sequence ID" value="CCM63668.1"/>
    <property type="molecule type" value="Genomic_DNA"/>
</dbReference>
<dbReference type="AlphaFoldDB" id="R4YZ12"/>
<dbReference type="STRING" id="1229780.BN381_290027"/>
<dbReference type="PANTHER" id="PTHR47585:SF1">
    <property type="entry name" value="DUF1446 DOMAIN-CONTAINING PROTEIN"/>
    <property type="match status" value="1"/>
</dbReference>
<feature type="domain" description="AtuA-like ferredoxin-fold" evidence="3">
    <location>
        <begin position="512"/>
        <end position="605"/>
    </location>
</feature>
<dbReference type="InterPro" id="IPR056362">
    <property type="entry name" value="AtuA-like_ferredoxin_dom"/>
</dbReference>
<dbReference type="PANTHER" id="PTHR47585">
    <property type="match status" value="1"/>
</dbReference>
<dbReference type="InterPro" id="IPR010839">
    <property type="entry name" value="AtuA_N"/>
</dbReference>
<feature type="region of interest" description="Disordered" evidence="1">
    <location>
        <begin position="456"/>
        <end position="519"/>
    </location>
</feature>
<comment type="caution">
    <text evidence="4">The sequence shown here is derived from an EMBL/GenBank/DDBJ whole genome shotgun (WGS) entry which is preliminary data.</text>
</comment>
<evidence type="ECO:0000259" key="2">
    <source>
        <dbReference type="Pfam" id="PF07287"/>
    </source>
</evidence>
<evidence type="ECO:0000313" key="5">
    <source>
        <dbReference type="Proteomes" id="UP000018291"/>
    </source>
</evidence>
<reference evidence="4 5" key="1">
    <citation type="journal article" date="2013" name="ISME J.">
        <title>Metabolic model for the filamentous 'Candidatus Microthrix parvicella' based on genomic and metagenomic analyses.</title>
        <authorList>
            <person name="Jon McIlroy S."/>
            <person name="Kristiansen R."/>
            <person name="Albertsen M."/>
            <person name="Michael Karst S."/>
            <person name="Rossetti S."/>
            <person name="Lund Nielsen J."/>
            <person name="Tandoi V."/>
            <person name="James Seviour R."/>
            <person name="Nielsen P.H."/>
        </authorList>
    </citation>
    <scope>NUCLEOTIDE SEQUENCE [LARGE SCALE GENOMIC DNA]</scope>
    <source>
        <strain evidence="4 5">RN1</strain>
    </source>
</reference>
<gene>
    <name evidence="4" type="ORF">BN381_290027</name>
</gene>
<keyword evidence="5" id="KW-1185">Reference proteome</keyword>
<dbReference type="eggNOG" id="COG3185">
    <property type="taxonomic scope" value="Bacteria"/>
</dbReference>
<feature type="domain" description="Acyclic terpene utilisation N-terminal" evidence="2">
    <location>
        <begin position="10"/>
        <end position="450"/>
    </location>
</feature>
<evidence type="ECO:0008006" key="6">
    <source>
        <dbReference type="Google" id="ProtNLM"/>
    </source>
</evidence>
<dbReference type="OrthoDB" id="3959640at2"/>
<protein>
    <recommendedName>
        <fullName evidence="6">Exopolyphosphatase</fullName>
    </recommendedName>
</protein>
<feature type="compositionally biased region" description="Low complexity" evidence="1">
    <location>
        <begin position="493"/>
        <end position="502"/>
    </location>
</feature>
<dbReference type="RefSeq" id="WP_012226664.1">
    <property type="nucleotide sequence ID" value="NZ_HG422565.1"/>
</dbReference>
<accession>R4YZ12</accession>
<evidence type="ECO:0000259" key="3">
    <source>
        <dbReference type="Pfam" id="PF23544"/>
    </source>
</evidence>
<dbReference type="Proteomes" id="UP000018291">
    <property type="component" value="Unassembled WGS sequence"/>
</dbReference>
<evidence type="ECO:0000313" key="4">
    <source>
        <dbReference type="EMBL" id="CCM63668.1"/>
    </source>
</evidence>